<evidence type="ECO:0000313" key="3">
    <source>
        <dbReference type="Proteomes" id="UP000032673"/>
    </source>
</evidence>
<gene>
    <name evidence="1" type="ORF">Abin_019_021</name>
    <name evidence="2" type="ORF">AIN02nite_28320</name>
</gene>
<accession>A0A6N3TAB4</accession>
<evidence type="ECO:0000313" key="2">
    <source>
        <dbReference type="EMBL" id="GEN04807.1"/>
    </source>
</evidence>
<comment type="caution">
    <text evidence="2">The sequence shown here is derived from an EMBL/GenBank/DDBJ whole genome shotgun (WGS) entry which is preliminary data.</text>
</comment>
<keyword evidence="3" id="KW-1185">Reference proteome</keyword>
<protein>
    <submittedName>
        <fullName evidence="2">Uncharacterized protein</fullName>
    </submittedName>
</protein>
<dbReference type="Proteomes" id="UP000321104">
    <property type="component" value="Unassembled WGS sequence"/>
</dbReference>
<evidence type="ECO:0000313" key="4">
    <source>
        <dbReference type="Proteomes" id="UP000321104"/>
    </source>
</evidence>
<dbReference type="AlphaFoldDB" id="A0A6N3TAB4"/>
<dbReference type="Proteomes" id="UP000032673">
    <property type="component" value="Unassembled WGS sequence"/>
</dbReference>
<name>A0A6N3TAB4_9PROT</name>
<proteinExistence type="predicted"/>
<organism evidence="2 4">
    <name type="scientific">Acetobacter indonesiensis</name>
    <dbReference type="NCBI Taxonomy" id="104101"/>
    <lineage>
        <taxon>Bacteria</taxon>
        <taxon>Pseudomonadati</taxon>
        <taxon>Pseudomonadota</taxon>
        <taxon>Alphaproteobacteria</taxon>
        <taxon>Acetobacterales</taxon>
        <taxon>Acetobacteraceae</taxon>
        <taxon>Acetobacter</taxon>
    </lineage>
</organism>
<dbReference type="EMBL" id="BAMW01000019">
    <property type="protein sequence ID" value="GAN63080.1"/>
    <property type="molecule type" value="Genomic_DNA"/>
</dbReference>
<evidence type="ECO:0000313" key="1">
    <source>
        <dbReference type="EMBL" id="GAN63080.1"/>
    </source>
</evidence>
<reference evidence="1 3" key="1">
    <citation type="submission" date="2012-11" db="EMBL/GenBank/DDBJ databases">
        <title>Whole genome sequence of Acetobacter indonesiensis 5H-1.</title>
        <authorList>
            <person name="Azuma Y."/>
            <person name="Higashiura N."/>
            <person name="Hirakawa H."/>
            <person name="Matsushita K."/>
        </authorList>
    </citation>
    <scope>NUCLEOTIDE SEQUENCE [LARGE SCALE GENOMIC DNA]</scope>
    <source>
        <strain evidence="1 3">5H-1</strain>
    </source>
</reference>
<dbReference type="EMBL" id="BJXQ01000028">
    <property type="protein sequence ID" value="GEN04807.1"/>
    <property type="molecule type" value="Genomic_DNA"/>
</dbReference>
<sequence>MVTRFSFVGSGVFFQFHEKKIVPFHEKISINLMKNAKFQKYENAEFYMSPV</sequence>
<reference evidence="2 4" key="2">
    <citation type="submission" date="2019-07" db="EMBL/GenBank/DDBJ databases">
        <title>Whole genome shotgun sequence of Acetobacter indonesiensis NBRC 16471.</title>
        <authorList>
            <person name="Hosoyama A."/>
            <person name="Uohara A."/>
            <person name="Ohji S."/>
            <person name="Ichikawa N."/>
        </authorList>
    </citation>
    <scope>NUCLEOTIDE SEQUENCE [LARGE SCALE GENOMIC DNA]</scope>
    <source>
        <strain evidence="2 4">NBRC 16471</strain>
    </source>
</reference>